<reference evidence="7" key="1">
    <citation type="journal article" date="2019" name="Int. J. Syst. Evol. Microbiol.">
        <title>The Global Catalogue of Microorganisms (GCM) 10K type strain sequencing project: providing services to taxonomists for standard genome sequencing and annotation.</title>
        <authorList>
            <consortium name="The Broad Institute Genomics Platform"/>
            <consortium name="The Broad Institute Genome Sequencing Center for Infectious Disease"/>
            <person name="Wu L."/>
            <person name="Ma J."/>
        </authorList>
    </citation>
    <scope>NUCLEOTIDE SEQUENCE [LARGE SCALE GENOMIC DNA]</scope>
    <source>
        <strain evidence="7">JCM 16961</strain>
    </source>
</reference>
<dbReference type="PANTHER" id="PTHR43537:SF5">
    <property type="entry name" value="UXU OPERON TRANSCRIPTIONAL REGULATOR"/>
    <property type="match status" value="1"/>
</dbReference>
<evidence type="ECO:0000259" key="5">
    <source>
        <dbReference type="PROSITE" id="PS50949"/>
    </source>
</evidence>
<keyword evidence="3" id="KW-0804">Transcription</keyword>
<dbReference type="Gene3D" id="1.10.10.10">
    <property type="entry name" value="Winged helix-like DNA-binding domain superfamily/Winged helix DNA-binding domain"/>
    <property type="match status" value="1"/>
</dbReference>
<evidence type="ECO:0000313" key="6">
    <source>
        <dbReference type="EMBL" id="GAA3704464.1"/>
    </source>
</evidence>
<evidence type="ECO:0000256" key="2">
    <source>
        <dbReference type="ARBA" id="ARBA00023125"/>
    </source>
</evidence>
<dbReference type="InterPro" id="IPR036390">
    <property type="entry name" value="WH_DNA-bd_sf"/>
</dbReference>
<accession>A0ABP7DEA2</accession>
<dbReference type="PRINTS" id="PR00035">
    <property type="entry name" value="HTHGNTR"/>
</dbReference>
<keyword evidence="7" id="KW-1185">Reference proteome</keyword>
<dbReference type="RefSeq" id="WP_344883045.1">
    <property type="nucleotide sequence ID" value="NZ_BAABCJ010000002.1"/>
</dbReference>
<dbReference type="Pfam" id="PF07729">
    <property type="entry name" value="FCD"/>
    <property type="match status" value="1"/>
</dbReference>
<dbReference type="Proteomes" id="UP001501536">
    <property type="component" value="Unassembled WGS sequence"/>
</dbReference>
<evidence type="ECO:0000256" key="1">
    <source>
        <dbReference type="ARBA" id="ARBA00023015"/>
    </source>
</evidence>
<dbReference type="InterPro" id="IPR000524">
    <property type="entry name" value="Tscrpt_reg_HTH_GntR"/>
</dbReference>
<evidence type="ECO:0000256" key="4">
    <source>
        <dbReference type="SAM" id="MobiDB-lite"/>
    </source>
</evidence>
<proteinExistence type="predicted"/>
<dbReference type="InterPro" id="IPR036388">
    <property type="entry name" value="WH-like_DNA-bd_sf"/>
</dbReference>
<feature type="region of interest" description="Disordered" evidence="4">
    <location>
        <begin position="179"/>
        <end position="200"/>
    </location>
</feature>
<dbReference type="PROSITE" id="PS50949">
    <property type="entry name" value="HTH_GNTR"/>
    <property type="match status" value="1"/>
</dbReference>
<name>A0ABP7DEA2_9MICC</name>
<dbReference type="InterPro" id="IPR008920">
    <property type="entry name" value="TF_FadR/GntR_C"/>
</dbReference>
<dbReference type="SUPFAM" id="SSF46785">
    <property type="entry name" value="Winged helix' DNA-binding domain"/>
    <property type="match status" value="1"/>
</dbReference>
<dbReference type="Pfam" id="PF00392">
    <property type="entry name" value="GntR"/>
    <property type="match status" value="1"/>
</dbReference>
<evidence type="ECO:0000313" key="7">
    <source>
        <dbReference type="Proteomes" id="UP001501536"/>
    </source>
</evidence>
<dbReference type="Gene3D" id="1.20.120.530">
    <property type="entry name" value="GntR ligand-binding domain-like"/>
    <property type="match status" value="1"/>
</dbReference>
<dbReference type="PANTHER" id="PTHR43537">
    <property type="entry name" value="TRANSCRIPTIONAL REGULATOR, GNTR FAMILY"/>
    <property type="match status" value="1"/>
</dbReference>
<dbReference type="EMBL" id="BAABCJ010000002">
    <property type="protein sequence ID" value="GAA3704464.1"/>
    <property type="molecule type" value="Genomic_DNA"/>
</dbReference>
<keyword evidence="2" id="KW-0238">DNA-binding</keyword>
<organism evidence="6 7">
    <name type="scientific">Zhihengliuella alba</name>
    <dbReference type="NCBI Taxonomy" id="547018"/>
    <lineage>
        <taxon>Bacteria</taxon>
        <taxon>Bacillati</taxon>
        <taxon>Actinomycetota</taxon>
        <taxon>Actinomycetes</taxon>
        <taxon>Micrococcales</taxon>
        <taxon>Micrococcaceae</taxon>
        <taxon>Zhihengliuella</taxon>
    </lineage>
</organism>
<feature type="domain" description="HTH gntR-type" evidence="5">
    <location>
        <begin position="2"/>
        <end position="70"/>
    </location>
</feature>
<protein>
    <submittedName>
        <fullName evidence="6">FadR/GntR family transcriptional regulator</fullName>
    </submittedName>
</protein>
<dbReference type="SUPFAM" id="SSF48008">
    <property type="entry name" value="GntR ligand-binding domain-like"/>
    <property type="match status" value="1"/>
</dbReference>
<dbReference type="SMART" id="SM00895">
    <property type="entry name" value="FCD"/>
    <property type="match status" value="1"/>
</dbReference>
<sequence length="249" mass="25506">MATRTDALTAHLRAQIVDGALPPGTRLPSEAGLMAEHGVGRSAVRESLTRLQAEGLVHTRRGAGSFVLAPPPDPAAAPGVRPVRTLEDRLHLLGFRLALEPEAAALAAGRRTEAELAELSRHLVRLGDAADRPAEALGSDFAFHLGIARASGNPYLADAIAGLGPLMIAMPRARLETPAAPGANTGSATRGGGEPVVGPDRATAHAQVGAEHAEILASLTDGDAAGAAAAMRVHLTASRRRLSAAGHRP</sequence>
<gene>
    <name evidence="6" type="ORF">GCM10022377_17650</name>
</gene>
<comment type="caution">
    <text evidence="6">The sequence shown here is derived from an EMBL/GenBank/DDBJ whole genome shotgun (WGS) entry which is preliminary data.</text>
</comment>
<dbReference type="InterPro" id="IPR011711">
    <property type="entry name" value="GntR_C"/>
</dbReference>
<keyword evidence="1" id="KW-0805">Transcription regulation</keyword>
<dbReference type="CDD" id="cd07377">
    <property type="entry name" value="WHTH_GntR"/>
    <property type="match status" value="1"/>
</dbReference>
<dbReference type="SMART" id="SM00345">
    <property type="entry name" value="HTH_GNTR"/>
    <property type="match status" value="1"/>
</dbReference>
<evidence type="ECO:0000256" key="3">
    <source>
        <dbReference type="ARBA" id="ARBA00023163"/>
    </source>
</evidence>